<dbReference type="GO" id="GO:0008013">
    <property type="term" value="F:beta-catenin binding"/>
    <property type="evidence" value="ECO:0007669"/>
    <property type="project" value="TreeGrafter"/>
</dbReference>
<dbReference type="GO" id="GO:0005509">
    <property type="term" value="F:calcium ion binding"/>
    <property type="evidence" value="ECO:0007669"/>
    <property type="project" value="UniProtKB-UniRule"/>
</dbReference>
<evidence type="ECO:0000313" key="15">
    <source>
        <dbReference type="Proteomes" id="UP000593567"/>
    </source>
</evidence>
<gene>
    <name evidence="14" type="ORF">EB796_011637</name>
</gene>
<dbReference type="PRINTS" id="PR00205">
    <property type="entry name" value="CADHERIN"/>
</dbReference>
<evidence type="ECO:0000256" key="7">
    <source>
        <dbReference type="ARBA" id="ARBA00022889"/>
    </source>
</evidence>
<keyword evidence="10" id="KW-1015">Disulfide bond</keyword>
<evidence type="ECO:0000256" key="12">
    <source>
        <dbReference type="PROSITE-ProRule" id="PRU00043"/>
    </source>
</evidence>
<feature type="domain" description="Cadherin" evidence="13">
    <location>
        <begin position="584"/>
        <end position="690"/>
    </location>
</feature>
<feature type="domain" description="Cadherin" evidence="13">
    <location>
        <begin position="903"/>
        <end position="971"/>
    </location>
</feature>
<dbReference type="InterPro" id="IPR015919">
    <property type="entry name" value="Cadherin-like_sf"/>
</dbReference>
<feature type="domain" description="Cadherin" evidence="13">
    <location>
        <begin position="794"/>
        <end position="902"/>
    </location>
</feature>
<dbReference type="GO" id="GO:0034332">
    <property type="term" value="P:adherens junction organization"/>
    <property type="evidence" value="ECO:0007669"/>
    <property type="project" value="TreeGrafter"/>
</dbReference>
<dbReference type="SMART" id="SM00112">
    <property type="entry name" value="CA"/>
    <property type="match status" value="6"/>
</dbReference>
<dbReference type="GO" id="GO:0007156">
    <property type="term" value="P:homophilic cell adhesion via plasma membrane adhesion molecules"/>
    <property type="evidence" value="ECO:0007669"/>
    <property type="project" value="InterPro"/>
</dbReference>
<dbReference type="InterPro" id="IPR039808">
    <property type="entry name" value="Cadherin"/>
</dbReference>
<evidence type="ECO:0000256" key="8">
    <source>
        <dbReference type="ARBA" id="ARBA00022989"/>
    </source>
</evidence>
<dbReference type="FunFam" id="2.60.40.60:FF:000032">
    <property type="entry name" value="FAT atypical cadherin 1"/>
    <property type="match status" value="1"/>
</dbReference>
<accession>A0A7J7JWG7</accession>
<dbReference type="GO" id="GO:0016342">
    <property type="term" value="C:catenin complex"/>
    <property type="evidence" value="ECO:0007669"/>
    <property type="project" value="TreeGrafter"/>
</dbReference>
<sequence length="971" mass="107869">MGVKLVILCLVGSDGWLTNRILVMDLITRSNHHLQGLMQFLLLVLQVFACEALSSQSPSAPIDKGINRLFNFSIPNSSCNYTVSQPKTLPYIICDPQFSIHNNGYLLYKHDTWRSFIKECDRDLVVTVKAVDCFSFVNVSFTVHILRANLNVNIPFIEIDVDNNNDSKLDLKRINIFQWKLKALLPPQVVQISNSSITNSKLSELFINWYNNHDSQISNTASLGKGINVRLRVQDPQSDVLSRKRRQVFSNLHNPKFSKGAYSASINEEISIGTEILQIIATDEDAGSSGTVEYSLQADVDQRSLNLFDIDSDTGLVSTKGRIDRESISSHQFTVQARDKGSPPNMAQVSLTITVLDVNDHAPSFEFEIYNINVSETESVDSIVTHMRAEDEDAGQNKEIKYWIVNSQLVPDFTINRNTGDLTIAKPLNRESSSEYSFVVKAVDQSDNIADRRTSTVTVNIQVVDFNDNAPKFSQTAYTFEVLEDIDITSGPKTIGQVLATDADFAKNGIVRYSITFGNQYQVFEIDAETGDLRVIVPLDRDKRGGDEYNLRVRAKDSGSPSLSNVVNVKVVVLDVNDNPPAFRHPSYFYNVFEDHVPGNPIATIEADDPDKGDNQLLKYSIIYGHGKGELPITINENTGVITNNATLDRETTARYEFQVKVQDGGIPQLSAAANVTITILDRNDNKPKFSKDLYSVLISEDAEILDEVITVTAEDPDENDELTYSIINGDSTNDFSIIKEQRSGIIRVNKKLSYERKKIYSLKIRATDSSAQSSDCTVQVNVTDKNMYTPVFEKDVYEFSVPESTGKGATIGTIQAKDADIELNGQVTYFFISNGQPLPFRISLTTGEVIVNDTLDRDNPLTQEFYVDVIARDRGLPPLETPIPAVLHVVVLDINDNAPKFGKAEYTASIAEDESVGSSVITLSASDDDKPGTDNSQVRYTFDGGNNGNGSFYIEYSGGTIRVNKSLDRD</sequence>
<keyword evidence="4" id="KW-0732">Signal</keyword>
<evidence type="ECO:0000256" key="2">
    <source>
        <dbReference type="ARBA" id="ARBA00022536"/>
    </source>
</evidence>
<dbReference type="GO" id="GO:0000902">
    <property type="term" value="P:cell morphogenesis"/>
    <property type="evidence" value="ECO:0007669"/>
    <property type="project" value="TreeGrafter"/>
</dbReference>
<keyword evidence="11" id="KW-0325">Glycoprotein</keyword>
<feature type="domain" description="Cadherin" evidence="13">
    <location>
        <begin position="258"/>
        <end position="365"/>
    </location>
</feature>
<dbReference type="CDD" id="cd11304">
    <property type="entry name" value="Cadherin_repeat"/>
    <property type="match status" value="7"/>
</dbReference>
<keyword evidence="3" id="KW-0812">Transmembrane</keyword>
<dbReference type="InterPro" id="IPR002126">
    <property type="entry name" value="Cadherin-like_dom"/>
</dbReference>
<dbReference type="EMBL" id="VXIV02001760">
    <property type="protein sequence ID" value="KAF6030054.1"/>
    <property type="molecule type" value="Genomic_DNA"/>
</dbReference>
<keyword evidence="8" id="KW-1133">Transmembrane helix</keyword>
<dbReference type="GO" id="GO:0016339">
    <property type="term" value="P:calcium-dependent cell-cell adhesion via plasma membrane cell adhesion molecules"/>
    <property type="evidence" value="ECO:0007669"/>
    <property type="project" value="TreeGrafter"/>
</dbReference>
<reference evidence="14" key="1">
    <citation type="submission" date="2020-06" db="EMBL/GenBank/DDBJ databases">
        <title>Draft genome of Bugula neritina, a colonial animal packing powerful symbionts and potential medicines.</title>
        <authorList>
            <person name="Rayko M."/>
        </authorList>
    </citation>
    <scope>NUCLEOTIDE SEQUENCE [LARGE SCALE GENOMIC DNA]</scope>
    <source>
        <strain evidence="14">Kwan_BN1</strain>
    </source>
</reference>
<name>A0A7J7JWG7_BUGNE</name>
<keyword evidence="2" id="KW-0245">EGF-like domain</keyword>
<evidence type="ECO:0000256" key="9">
    <source>
        <dbReference type="ARBA" id="ARBA00023136"/>
    </source>
</evidence>
<evidence type="ECO:0000256" key="3">
    <source>
        <dbReference type="ARBA" id="ARBA00022692"/>
    </source>
</evidence>
<dbReference type="GO" id="GO:0005912">
    <property type="term" value="C:adherens junction"/>
    <property type="evidence" value="ECO:0007669"/>
    <property type="project" value="TreeGrafter"/>
</dbReference>
<dbReference type="PANTHER" id="PTHR24027">
    <property type="entry name" value="CADHERIN-23"/>
    <property type="match status" value="1"/>
</dbReference>
<comment type="subcellular location">
    <subcellularLocation>
        <location evidence="1">Membrane</location>
        <topology evidence="1">Single-pass membrane protein</topology>
    </subcellularLocation>
</comment>
<dbReference type="GO" id="GO:0044331">
    <property type="term" value="P:cell-cell adhesion mediated by cadherin"/>
    <property type="evidence" value="ECO:0007669"/>
    <property type="project" value="TreeGrafter"/>
</dbReference>
<evidence type="ECO:0000256" key="5">
    <source>
        <dbReference type="ARBA" id="ARBA00022737"/>
    </source>
</evidence>
<dbReference type="Pfam" id="PF00028">
    <property type="entry name" value="Cadherin"/>
    <property type="match status" value="7"/>
</dbReference>
<dbReference type="SUPFAM" id="SSF49313">
    <property type="entry name" value="Cadherin-like"/>
    <property type="match status" value="7"/>
</dbReference>
<evidence type="ECO:0000256" key="6">
    <source>
        <dbReference type="ARBA" id="ARBA00022837"/>
    </source>
</evidence>
<keyword evidence="15" id="KW-1185">Reference proteome</keyword>
<organism evidence="14 15">
    <name type="scientific">Bugula neritina</name>
    <name type="common">Brown bryozoan</name>
    <name type="synonym">Sertularia neritina</name>
    <dbReference type="NCBI Taxonomy" id="10212"/>
    <lineage>
        <taxon>Eukaryota</taxon>
        <taxon>Metazoa</taxon>
        <taxon>Spiralia</taxon>
        <taxon>Lophotrochozoa</taxon>
        <taxon>Bryozoa</taxon>
        <taxon>Gymnolaemata</taxon>
        <taxon>Cheilostomatida</taxon>
        <taxon>Flustrina</taxon>
        <taxon>Buguloidea</taxon>
        <taxon>Bugulidae</taxon>
        <taxon>Bugula</taxon>
    </lineage>
</organism>
<dbReference type="FunFam" id="2.60.40.60:FF:000279">
    <property type="entry name" value="Protocadherin-16, putative"/>
    <property type="match status" value="1"/>
</dbReference>
<comment type="caution">
    <text evidence="14">The sequence shown here is derived from an EMBL/GenBank/DDBJ whole genome shotgun (WGS) entry which is preliminary data.</text>
</comment>
<dbReference type="Gene3D" id="2.60.40.60">
    <property type="entry name" value="Cadherins"/>
    <property type="match status" value="7"/>
</dbReference>
<protein>
    <submittedName>
        <fullName evidence="14">GPRSTN</fullName>
    </submittedName>
</protein>
<dbReference type="GO" id="GO:0016477">
    <property type="term" value="P:cell migration"/>
    <property type="evidence" value="ECO:0007669"/>
    <property type="project" value="TreeGrafter"/>
</dbReference>
<proteinExistence type="predicted"/>
<dbReference type="AlphaFoldDB" id="A0A7J7JWG7"/>
<dbReference type="GO" id="GO:0045296">
    <property type="term" value="F:cadherin binding"/>
    <property type="evidence" value="ECO:0007669"/>
    <property type="project" value="TreeGrafter"/>
</dbReference>
<keyword evidence="7" id="KW-0130">Cell adhesion</keyword>
<dbReference type="GO" id="GO:0007043">
    <property type="term" value="P:cell-cell junction assembly"/>
    <property type="evidence" value="ECO:0007669"/>
    <property type="project" value="TreeGrafter"/>
</dbReference>
<dbReference type="Proteomes" id="UP000593567">
    <property type="component" value="Unassembled WGS sequence"/>
</dbReference>
<keyword evidence="6 12" id="KW-0106">Calcium</keyword>
<evidence type="ECO:0000259" key="13">
    <source>
        <dbReference type="PROSITE" id="PS50268"/>
    </source>
</evidence>
<dbReference type="FunFam" id="2.60.40.60:FF:000020">
    <property type="entry name" value="Dachsous cadherin-related 1b"/>
    <property type="match status" value="3"/>
</dbReference>
<evidence type="ECO:0000256" key="10">
    <source>
        <dbReference type="ARBA" id="ARBA00023157"/>
    </source>
</evidence>
<dbReference type="FunFam" id="2.60.40.60:FF:000015">
    <property type="entry name" value="FAT atypical cadherin 1"/>
    <property type="match status" value="1"/>
</dbReference>
<evidence type="ECO:0000256" key="4">
    <source>
        <dbReference type="ARBA" id="ARBA00022729"/>
    </source>
</evidence>
<keyword evidence="5" id="KW-0677">Repeat</keyword>
<evidence type="ECO:0000256" key="1">
    <source>
        <dbReference type="ARBA" id="ARBA00004167"/>
    </source>
</evidence>
<dbReference type="OrthoDB" id="26203at2759"/>
<dbReference type="PROSITE" id="PS00232">
    <property type="entry name" value="CADHERIN_1"/>
    <property type="match status" value="5"/>
</dbReference>
<feature type="domain" description="Cadherin" evidence="13">
    <location>
        <begin position="691"/>
        <end position="793"/>
    </location>
</feature>
<dbReference type="PROSITE" id="PS50268">
    <property type="entry name" value="CADHERIN_2"/>
    <property type="match status" value="7"/>
</dbReference>
<evidence type="ECO:0000313" key="14">
    <source>
        <dbReference type="EMBL" id="KAF6030054.1"/>
    </source>
</evidence>
<feature type="domain" description="Cadherin" evidence="13">
    <location>
        <begin position="366"/>
        <end position="473"/>
    </location>
</feature>
<evidence type="ECO:0000256" key="11">
    <source>
        <dbReference type="ARBA" id="ARBA00023180"/>
    </source>
</evidence>
<feature type="domain" description="Cadherin" evidence="13">
    <location>
        <begin position="474"/>
        <end position="583"/>
    </location>
</feature>
<dbReference type="InterPro" id="IPR020894">
    <property type="entry name" value="Cadherin_CS"/>
</dbReference>
<keyword evidence="9" id="KW-0472">Membrane</keyword>
<dbReference type="PANTHER" id="PTHR24027:SF422">
    <property type="entry name" value="CADHERIN DOMAIN-CONTAINING PROTEIN"/>
    <property type="match status" value="1"/>
</dbReference>